<feature type="transmembrane region" description="Helical" evidence="1">
    <location>
        <begin position="65"/>
        <end position="86"/>
    </location>
</feature>
<name>A0A4U3M408_9ACTN</name>
<evidence type="ECO:0000313" key="2">
    <source>
        <dbReference type="EMBL" id="TKK82057.1"/>
    </source>
</evidence>
<dbReference type="Proteomes" id="UP000305836">
    <property type="component" value="Unassembled WGS sequence"/>
</dbReference>
<dbReference type="RefSeq" id="WP_137252756.1">
    <property type="nucleotide sequence ID" value="NZ_JBHSPQ010000004.1"/>
</dbReference>
<organism evidence="2 3">
    <name type="scientific">Kribbella jiaozuonensis</name>
    <dbReference type="NCBI Taxonomy" id="2575441"/>
    <lineage>
        <taxon>Bacteria</taxon>
        <taxon>Bacillati</taxon>
        <taxon>Actinomycetota</taxon>
        <taxon>Actinomycetes</taxon>
        <taxon>Propionibacteriales</taxon>
        <taxon>Kribbellaceae</taxon>
        <taxon>Kribbella</taxon>
    </lineage>
</organism>
<reference evidence="2 3" key="1">
    <citation type="submission" date="2019-04" db="EMBL/GenBank/DDBJ databases">
        <title>Kribbella sp. NEAU-THZ 27 nov., a novel actinomycete isolated from soil.</title>
        <authorList>
            <person name="Duan L."/>
        </authorList>
    </citation>
    <scope>NUCLEOTIDE SEQUENCE [LARGE SCALE GENOMIC DNA]</scope>
    <source>
        <strain evidence="3">NEAU-THZ27</strain>
    </source>
</reference>
<keyword evidence="1" id="KW-0812">Transmembrane</keyword>
<feature type="transmembrane region" description="Helical" evidence="1">
    <location>
        <begin position="12"/>
        <end position="29"/>
    </location>
</feature>
<feature type="transmembrane region" description="Helical" evidence="1">
    <location>
        <begin position="35"/>
        <end position="53"/>
    </location>
</feature>
<protein>
    <submittedName>
        <fullName evidence="2">Uncharacterized protein</fullName>
    </submittedName>
</protein>
<dbReference type="EMBL" id="SZPZ01000001">
    <property type="protein sequence ID" value="TKK82057.1"/>
    <property type="molecule type" value="Genomic_DNA"/>
</dbReference>
<keyword evidence="1" id="KW-0472">Membrane</keyword>
<sequence>MRLQVPLARRRRLAQVFAAPSGLVVLGWLTGLGLAWVLALVELLGVRVLLGLARVVSESLEPRGLVGVGVLGLVVGLGVLGLGGLGGGLRPESGGLGGGGRLLLWLLWCW</sequence>
<evidence type="ECO:0000256" key="1">
    <source>
        <dbReference type="SAM" id="Phobius"/>
    </source>
</evidence>
<proteinExistence type="predicted"/>
<keyword evidence="3" id="KW-1185">Reference proteome</keyword>
<gene>
    <name evidence="2" type="ORF">FDA38_04335</name>
</gene>
<accession>A0A4U3M408</accession>
<evidence type="ECO:0000313" key="3">
    <source>
        <dbReference type="Proteomes" id="UP000305836"/>
    </source>
</evidence>
<keyword evidence="1" id="KW-1133">Transmembrane helix</keyword>
<dbReference type="AlphaFoldDB" id="A0A4U3M408"/>
<comment type="caution">
    <text evidence="2">The sequence shown here is derived from an EMBL/GenBank/DDBJ whole genome shotgun (WGS) entry which is preliminary data.</text>
</comment>